<dbReference type="InterPro" id="IPR007757">
    <property type="entry name" value="MT-A70-like"/>
</dbReference>
<dbReference type="GO" id="GO:0005829">
    <property type="term" value="C:cytosol"/>
    <property type="evidence" value="ECO:0007669"/>
    <property type="project" value="TreeGrafter"/>
</dbReference>
<dbReference type="Pfam" id="PF05063">
    <property type="entry name" value="MT-A70"/>
    <property type="match status" value="1"/>
</dbReference>
<dbReference type="InterPro" id="IPR002052">
    <property type="entry name" value="DNA_methylase_N6_adenine_CS"/>
</dbReference>
<comment type="similarity">
    <text evidence="1">Belongs to the MT-A70-like family.</text>
</comment>
<feature type="region of interest" description="Disordered" evidence="2">
    <location>
        <begin position="28"/>
        <end position="66"/>
    </location>
</feature>
<dbReference type="PROSITE" id="PS51143">
    <property type="entry name" value="MT_A70"/>
    <property type="match status" value="1"/>
</dbReference>
<feature type="compositionally biased region" description="Polar residues" evidence="2">
    <location>
        <begin position="34"/>
        <end position="66"/>
    </location>
</feature>
<dbReference type="Proteomes" id="UP000710432">
    <property type="component" value="Unassembled WGS sequence"/>
</dbReference>
<sequence>MSVVHHLPPGWLLDHLSFINKVNYQIQQHREPSCNRNKPTSSVDMDSLQMDATSPSGAPTTCSAPDSTAVPANEIITQKYAFRPELFNVTKPYIIHKECQQSGQNEDLVTGAKQDVSISVGKKRKRSLAFNQGELDAMEHHTKIRELILGGSSQLIQEGLKSGVLCPVVDTQHGNSGRVPLPLDACNLSELCEMAKHLPSLEDMHLQTLPLTEDDMSVIELDLSSRVIENNSSFSRMVNLMGQKYLLPPNSSFLLSDISCMQPLLNCSKTFDVIVIDPPWQNKSVKRSNRYSCLSPQQIKHMPVPKLAAADCLVVTWVTNRQKHLCFVKEELYPSWSVEVIAEWYWVKITRSGEFVFPLDSPHKKPYECLVLGRFREKTALVLRSPDVKVPPVPDRKLIVSVPCLLHSHKPPLAEVLKDYIKPGGQCLELFARNLQPGWMSWGNEVLKFQHVDYFIALESGH</sequence>
<gene>
    <name evidence="3" type="ORF">LTLLF_183580</name>
</gene>
<dbReference type="GO" id="GO:0008173">
    <property type="term" value="F:RNA methyltransferase activity"/>
    <property type="evidence" value="ECO:0007669"/>
    <property type="project" value="TreeGrafter"/>
</dbReference>
<evidence type="ECO:0000256" key="1">
    <source>
        <dbReference type="PROSITE-ProRule" id="PRU00489"/>
    </source>
</evidence>
<keyword evidence="3" id="KW-0489">Methyltransferase</keyword>
<proteinExistence type="inferred from homology"/>
<protein>
    <submittedName>
        <fullName evidence="3">Methyltransferase-like protein 4</fullName>
    </submittedName>
</protein>
<evidence type="ECO:0000256" key="2">
    <source>
        <dbReference type="SAM" id="MobiDB-lite"/>
    </source>
</evidence>
<keyword evidence="3" id="KW-0808">Transferase</keyword>
<dbReference type="GO" id="GO:0009007">
    <property type="term" value="F:site-specific DNA-methyltransferase (adenine-specific) activity"/>
    <property type="evidence" value="ECO:0007669"/>
    <property type="project" value="TreeGrafter"/>
</dbReference>
<organism evidence="3 4">
    <name type="scientific">Microtus ochrogaster</name>
    <name type="common">Prairie vole</name>
    <dbReference type="NCBI Taxonomy" id="79684"/>
    <lineage>
        <taxon>Eukaryota</taxon>
        <taxon>Metazoa</taxon>
        <taxon>Chordata</taxon>
        <taxon>Craniata</taxon>
        <taxon>Vertebrata</taxon>
        <taxon>Euteleostomi</taxon>
        <taxon>Mammalia</taxon>
        <taxon>Eutheria</taxon>
        <taxon>Euarchontoglires</taxon>
        <taxon>Glires</taxon>
        <taxon>Rodentia</taxon>
        <taxon>Myomorpha</taxon>
        <taxon>Muroidea</taxon>
        <taxon>Cricetidae</taxon>
        <taxon>Arvicolinae</taxon>
        <taxon>Microtus</taxon>
    </lineage>
</organism>
<evidence type="ECO:0000313" key="3">
    <source>
        <dbReference type="EMBL" id="KAH0504213.1"/>
    </source>
</evidence>
<dbReference type="PANTHER" id="PTHR12829">
    <property type="entry name" value="N6-ADENOSINE-METHYLTRANSFERASE"/>
    <property type="match status" value="1"/>
</dbReference>
<reference evidence="3" key="1">
    <citation type="submission" date="2020-03" db="EMBL/GenBank/DDBJ databases">
        <title>Studies in the Genomics of Life Span.</title>
        <authorList>
            <person name="Glass D."/>
        </authorList>
    </citation>
    <scope>NUCLEOTIDE SEQUENCE</scope>
    <source>
        <strain evidence="3">LTLLF</strain>
        <tissue evidence="3">Muscle</tissue>
    </source>
</reference>
<comment type="caution">
    <text evidence="3">The sequence shown here is derived from an EMBL/GenBank/DDBJ whole genome shotgun (WGS) entry which is preliminary data.</text>
</comment>
<dbReference type="PANTHER" id="PTHR12829:SF4">
    <property type="entry name" value="N(6)-ADENINE-SPECIFIC METHYLTRANSFERASE METTL4"/>
    <property type="match status" value="1"/>
</dbReference>
<name>A0A8J6G6G8_MICOH</name>
<accession>A0A8J6G6G8</accession>
<dbReference type="PROSITE" id="PS00092">
    <property type="entry name" value="N6_MTASE"/>
    <property type="match status" value="1"/>
</dbReference>
<dbReference type="GO" id="GO:0003676">
    <property type="term" value="F:nucleic acid binding"/>
    <property type="evidence" value="ECO:0007669"/>
    <property type="project" value="InterPro"/>
</dbReference>
<evidence type="ECO:0000313" key="4">
    <source>
        <dbReference type="Proteomes" id="UP000710432"/>
    </source>
</evidence>
<dbReference type="AlphaFoldDB" id="A0A8J6G6G8"/>
<dbReference type="EMBL" id="JAATJU010025200">
    <property type="protein sequence ID" value="KAH0504213.1"/>
    <property type="molecule type" value="Genomic_DNA"/>
</dbReference>
<dbReference type="GO" id="GO:0005634">
    <property type="term" value="C:nucleus"/>
    <property type="evidence" value="ECO:0007669"/>
    <property type="project" value="TreeGrafter"/>
</dbReference>
<dbReference type="GO" id="GO:0032259">
    <property type="term" value="P:methylation"/>
    <property type="evidence" value="ECO:0007669"/>
    <property type="project" value="UniProtKB-KW"/>
</dbReference>